<dbReference type="EC" id="5.2.1.8" evidence="6"/>
<keyword evidence="4 5" id="KW-0413">Isomerase</keyword>
<keyword evidence="7" id="KW-0732">Signal</keyword>
<comment type="catalytic activity">
    <reaction evidence="1 5 6">
        <text>[protein]-peptidylproline (omega=180) = [protein]-peptidylproline (omega=0)</text>
        <dbReference type="Rhea" id="RHEA:16237"/>
        <dbReference type="Rhea" id="RHEA-COMP:10747"/>
        <dbReference type="Rhea" id="RHEA-COMP:10748"/>
        <dbReference type="ChEBI" id="CHEBI:83833"/>
        <dbReference type="ChEBI" id="CHEBI:83834"/>
        <dbReference type="EC" id="5.2.1.8"/>
    </reaction>
</comment>
<dbReference type="GO" id="GO:0016853">
    <property type="term" value="F:isomerase activity"/>
    <property type="evidence" value="ECO:0007669"/>
    <property type="project" value="UniProtKB-KW"/>
</dbReference>
<protein>
    <recommendedName>
        <fullName evidence="6">Peptidyl-prolyl cis-trans isomerase</fullName>
        <ecNumber evidence="6">5.2.1.8</ecNumber>
    </recommendedName>
</protein>
<evidence type="ECO:0000256" key="3">
    <source>
        <dbReference type="ARBA" id="ARBA00023110"/>
    </source>
</evidence>
<evidence type="ECO:0000256" key="1">
    <source>
        <dbReference type="ARBA" id="ARBA00000971"/>
    </source>
</evidence>
<evidence type="ECO:0000313" key="10">
    <source>
        <dbReference type="Proteomes" id="UP001500731"/>
    </source>
</evidence>
<dbReference type="RefSeq" id="WP_345185199.1">
    <property type="nucleotide sequence ID" value="NZ_BAABGP010000008.1"/>
</dbReference>
<evidence type="ECO:0000256" key="6">
    <source>
        <dbReference type="RuleBase" id="RU003915"/>
    </source>
</evidence>
<accession>A0ABP8P896</accession>
<dbReference type="PANTHER" id="PTHR43811:SF19">
    <property type="entry name" value="39 KDA FK506-BINDING NUCLEAR PROTEIN"/>
    <property type="match status" value="1"/>
</dbReference>
<gene>
    <name evidence="9" type="ORF">GCM10023171_11300</name>
</gene>
<evidence type="ECO:0000256" key="5">
    <source>
        <dbReference type="PROSITE-ProRule" id="PRU00277"/>
    </source>
</evidence>
<name>A0ABP8P896_9MICO</name>
<feature type="domain" description="PPIase FKBP-type" evidence="8">
    <location>
        <begin position="220"/>
        <end position="305"/>
    </location>
</feature>
<dbReference type="InterPro" id="IPR001179">
    <property type="entry name" value="PPIase_FKBP_dom"/>
</dbReference>
<dbReference type="Gene3D" id="3.10.50.40">
    <property type="match status" value="1"/>
</dbReference>
<keyword evidence="3 5" id="KW-0697">Rotamase</keyword>
<dbReference type="PROSITE" id="PS50059">
    <property type="entry name" value="FKBP_PPIASE"/>
    <property type="match status" value="1"/>
</dbReference>
<feature type="chain" id="PRO_5045125440" description="Peptidyl-prolyl cis-trans isomerase" evidence="7">
    <location>
        <begin position="27"/>
        <end position="314"/>
    </location>
</feature>
<dbReference type="EMBL" id="BAABGP010000008">
    <property type="protein sequence ID" value="GAA4482014.1"/>
    <property type="molecule type" value="Genomic_DNA"/>
</dbReference>
<feature type="signal peptide" evidence="7">
    <location>
        <begin position="1"/>
        <end position="26"/>
    </location>
</feature>
<dbReference type="Pfam" id="PF00254">
    <property type="entry name" value="FKBP_C"/>
    <property type="match status" value="1"/>
</dbReference>
<dbReference type="PROSITE" id="PS51257">
    <property type="entry name" value="PROKAR_LIPOPROTEIN"/>
    <property type="match status" value="1"/>
</dbReference>
<reference evidence="10" key="1">
    <citation type="journal article" date="2019" name="Int. J. Syst. Evol. Microbiol.">
        <title>The Global Catalogue of Microorganisms (GCM) 10K type strain sequencing project: providing services to taxonomists for standard genome sequencing and annotation.</title>
        <authorList>
            <consortium name="The Broad Institute Genomics Platform"/>
            <consortium name="The Broad Institute Genome Sequencing Center for Infectious Disease"/>
            <person name="Wu L."/>
            <person name="Ma J."/>
        </authorList>
    </citation>
    <scope>NUCLEOTIDE SEQUENCE [LARGE SCALE GENOMIC DNA]</scope>
    <source>
        <strain evidence="10">JCM 17839</strain>
    </source>
</reference>
<proteinExistence type="inferred from homology"/>
<dbReference type="SUPFAM" id="SSF54534">
    <property type="entry name" value="FKBP-like"/>
    <property type="match status" value="1"/>
</dbReference>
<dbReference type="InterPro" id="IPR046357">
    <property type="entry name" value="PPIase_dom_sf"/>
</dbReference>
<sequence length="314" mass="31841">MRKTAAALITLGLAALALAGCSSAPAFDGQACPTQPTSTLRDSVSVTGDFGKEPTVKVSTPMKVDKTSVDALIRGAGLAITTKTQPVSLDFTLYDGATGTQIGSTGFNGKGAQILDLATLASQSKEFSAALQCATAGSRLLIGLPAGAAAKDATVAVVDVQKVYLPHAEGALQYNDALGLPTVVRAPDGRPGIIVPDAKKPTTLVAQTLIKGTGAVVKATDTVRVQYTGVDWDTKTVFDSSWDKQAASFALNQVIPGFGKGLAGQTVGSQVLLVVPPKDGYGAQGSGSVKPNSTLVFVVDILGIDPPGATSTGQ</sequence>
<comment type="similarity">
    <text evidence="2 6">Belongs to the FKBP-type PPIase family.</text>
</comment>
<evidence type="ECO:0000313" key="9">
    <source>
        <dbReference type="EMBL" id="GAA4482014.1"/>
    </source>
</evidence>
<evidence type="ECO:0000256" key="7">
    <source>
        <dbReference type="SAM" id="SignalP"/>
    </source>
</evidence>
<dbReference type="Proteomes" id="UP001500731">
    <property type="component" value="Unassembled WGS sequence"/>
</dbReference>
<comment type="caution">
    <text evidence="9">The sequence shown here is derived from an EMBL/GenBank/DDBJ whole genome shotgun (WGS) entry which is preliminary data.</text>
</comment>
<organism evidence="9 10">
    <name type="scientific">Microbacterium panaciterrae</name>
    <dbReference type="NCBI Taxonomy" id="985759"/>
    <lineage>
        <taxon>Bacteria</taxon>
        <taxon>Bacillati</taxon>
        <taxon>Actinomycetota</taxon>
        <taxon>Actinomycetes</taxon>
        <taxon>Micrococcales</taxon>
        <taxon>Microbacteriaceae</taxon>
        <taxon>Microbacterium</taxon>
    </lineage>
</organism>
<evidence type="ECO:0000256" key="2">
    <source>
        <dbReference type="ARBA" id="ARBA00006577"/>
    </source>
</evidence>
<evidence type="ECO:0000259" key="8">
    <source>
        <dbReference type="PROSITE" id="PS50059"/>
    </source>
</evidence>
<evidence type="ECO:0000256" key="4">
    <source>
        <dbReference type="ARBA" id="ARBA00023235"/>
    </source>
</evidence>
<keyword evidence="10" id="KW-1185">Reference proteome</keyword>
<dbReference type="PANTHER" id="PTHR43811">
    <property type="entry name" value="FKBP-TYPE PEPTIDYL-PROLYL CIS-TRANS ISOMERASE FKPA"/>
    <property type="match status" value="1"/>
</dbReference>